<feature type="region of interest" description="Disordered" evidence="16">
    <location>
        <begin position="12"/>
        <end position="75"/>
    </location>
</feature>
<name>A0A6I8TFB3_AEDAE</name>
<keyword evidence="7" id="KW-0418">Kinase</keyword>
<comment type="subcellular location">
    <subcellularLocation>
        <location evidence="1">Nucleus</location>
    </subcellularLocation>
</comment>
<accession>A0A6I8TFB3</accession>
<evidence type="ECO:0000256" key="16">
    <source>
        <dbReference type="SAM" id="MobiDB-lite"/>
    </source>
</evidence>
<dbReference type="GO" id="GO:0004713">
    <property type="term" value="F:protein tyrosine kinase activity"/>
    <property type="evidence" value="ECO:0007669"/>
    <property type="project" value="UniProtKB-KW"/>
</dbReference>
<comment type="catalytic activity">
    <reaction evidence="12">
        <text>L-seryl-[protein] + ATP = O-phospho-L-seryl-[protein] + ADP + H(+)</text>
        <dbReference type="Rhea" id="RHEA:17989"/>
        <dbReference type="Rhea" id="RHEA-COMP:9863"/>
        <dbReference type="Rhea" id="RHEA-COMP:11604"/>
        <dbReference type="ChEBI" id="CHEBI:15378"/>
        <dbReference type="ChEBI" id="CHEBI:29999"/>
        <dbReference type="ChEBI" id="CHEBI:30616"/>
        <dbReference type="ChEBI" id="CHEBI:83421"/>
        <dbReference type="ChEBI" id="CHEBI:456216"/>
        <dbReference type="EC" id="2.7.12.1"/>
    </reaction>
</comment>
<evidence type="ECO:0000256" key="7">
    <source>
        <dbReference type="ARBA" id="ARBA00022777"/>
    </source>
</evidence>
<evidence type="ECO:0000313" key="18">
    <source>
        <dbReference type="EnsemblMetazoa" id="AAEL008078-PE"/>
    </source>
</evidence>
<dbReference type="SMART" id="SM00220">
    <property type="entry name" value="S_TKc"/>
    <property type="match status" value="1"/>
</dbReference>
<dbReference type="Proteomes" id="UP000008820">
    <property type="component" value="Chromosome 1"/>
</dbReference>
<evidence type="ECO:0000256" key="13">
    <source>
        <dbReference type="ARBA" id="ARBA00049308"/>
    </source>
</evidence>
<feature type="compositionally biased region" description="Basic residues" evidence="16">
    <location>
        <begin position="14"/>
        <end position="27"/>
    </location>
</feature>
<evidence type="ECO:0000256" key="8">
    <source>
        <dbReference type="ARBA" id="ARBA00022840"/>
    </source>
</evidence>
<dbReference type="PROSITE" id="PS00107">
    <property type="entry name" value="PROTEIN_KINASE_ATP"/>
    <property type="match status" value="1"/>
</dbReference>
<dbReference type="Pfam" id="PF00069">
    <property type="entry name" value="Pkinase"/>
    <property type="match status" value="1"/>
</dbReference>
<dbReference type="CDD" id="cd14134">
    <property type="entry name" value="PKc_CLK"/>
    <property type="match status" value="1"/>
</dbReference>
<feature type="domain" description="Protein kinase" evidence="17">
    <location>
        <begin position="90"/>
        <end position="404"/>
    </location>
</feature>
<sequence length="436" mass="51905">MQWYIITCFDGSSRRRRERSKRSHHRRSPDSSRRRNRDRHREDKSSRRHHKDRDRKEREDRTPVKKQPSVRDDADGHLIYHTGDILHNRYKILATLGEGTFGRVVKVKDLEMEHTMALKVIKNVEKYREAAKLEINALEKIAEKDPTFQHLCVKMLDWFDYHGHMCIAFEMLGLSVFDFLRENNYEPYPMDHVRHMAYQLCYAVKFLHENKLTHTDLKPENILFVDSEFTTTFNGRKNREVRRVKCTDIRLIDFGSATFDHEHHSTIVSTRHYRAPEVILELGWSQPCDVWSIGCIMFELYLGITLFQTHDNREHLAMMERILGTIPYRMARKTRTKYFHHGKLDWDEKSSAGRYVRDHCKPLHRYVLAETPDHLQLFDIIRRMLEYDPANRITLGEALRHPFFAKLPPAQRLHEKCNENSVSASSSRERSHSLSR</sequence>
<dbReference type="InterPro" id="IPR008271">
    <property type="entry name" value="Ser/Thr_kinase_AS"/>
</dbReference>
<evidence type="ECO:0000259" key="17">
    <source>
        <dbReference type="PROSITE" id="PS50011"/>
    </source>
</evidence>
<dbReference type="FunFam" id="3.30.200.20:FF:000061">
    <property type="entry name" value="Dual specificity protein kinase CLK2"/>
    <property type="match status" value="1"/>
</dbReference>
<reference evidence="18 19" key="1">
    <citation type="submission" date="2017-06" db="EMBL/GenBank/DDBJ databases">
        <title>Aedes aegypti genome working group (AGWG) sequencing and assembly.</title>
        <authorList>
            <consortium name="Aedes aegypti Genome Working Group (AGWG)"/>
            <person name="Matthews B.J."/>
        </authorList>
    </citation>
    <scope>NUCLEOTIDE SEQUENCE [LARGE SCALE GENOMIC DNA]</scope>
    <source>
        <strain evidence="18 19">LVP_AGWG</strain>
    </source>
</reference>
<keyword evidence="3 15" id="KW-0723">Serine/threonine-protein kinase</keyword>
<dbReference type="PANTHER" id="PTHR45646:SF11">
    <property type="entry name" value="SERINE_THREONINE-PROTEIN KINASE DOA"/>
    <property type="match status" value="1"/>
</dbReference>
<comment type="catalytic activity">
    <reaction evidence="13">
        <text>L-threonyl-[protein] + ATP = O-phospho-L-threonyl-[protein] + ADP + H(+)</text>
        <dbReference type="Rhea" id="RHEA:46608"/>
        <dbReference type="Rhea" id="RHEA-COMP:11060"/>
        <dbReference type="Rhea" id="RHEA-COMP:11605"/>
        <dbReference type="ChEBI" id="CHEBI:15378"/>
        <dbReference type="ChEBI" id="CHEBI:30013"/>
        <dbReference type="ChEBI" id="CHEBI:30616"/>
        <dbReference type="ChEBI" id="CHEBI:61977"/>
        <dbReference type="ChEBI" id="CHEBI:456216"/>
        <dbReference type="EC" id="2.7.12.1"/>
    </reaction>
</comment>
<dbReference type="InterPro" id="IPR017441">
    <property type="entry name" value="Protein_kinase_ATP_BS"/>
</dbReference>
<evidence type="ECO:0000256" key="11">
    <source>
        <dbReference type="ARBA" id="ARBA00037966"/>
    </source>
</evidence>
<dbReference type="OrthoDB" id="283111at2759"/>
<evidence type="ECO:0000256" key="15">
    <source>
        <dbReference type="RuleBase" id="RU000304"/>
    </source>
</evidence>
<comment type="similarity">
    <text evidence="11">Belongs to the protein kinase superfamily. CMGC Ser/Thr protein kinase family. Lammer subfamily.</text>
</comment>
<gene>
    <name evidence="18" type="primary">5570105</name>
</gene>
<dbReference type="SUPFAM" id="SSF56112">
    <property type="entry name" value="Protein kinase-like (PK-like)"/>
    <property type="match status" value="1"/>
</dbReference>
<dbReference type="GO" id="GO:0005524">
    <property type="term" value="F:ATP binding"/>
    <property type="evidence" value="ECO:0007669"/>
    <property type="project" value="UniProtKB-UniRule"/>
</dbReference>
<evidence type="ECO:0000256" key="9">
    <source>
        <dbReference type="ARBA" id="ARBA00023137"/>
    </source>
</evidence>
<reference evidence="18" key="2">
    <citation type="submission" date="2020-05" db="UniProtKB">
        <authorList>
            <consortium name="EnsemblMetazoa"/>
        </authorList>
    </citation>
    <scope>IDENTIFICATION</scope>
    <source>
        <strain evidence="18">LVP_AGWG</strain>
    </source>
</reference>
<evidence type="ECO:0000256" key="12">
    <source>
        <dbReference type="ARBA" id="ARBA00049003"/>
    </source>
</evidence>
<protein>
    <recommendedName>
        <fullName evidence="2">dual-specificity kinase</fullName>
        <ecNumber evidence="2">2.7.12.1</ecNumber>
    </recommendedName>
</protein>
<dbReference type="InterPro" id="IPR011009">
    <property type="entry name" value="Kinase-like_dom_sf"/>
</dbReference>
<feature type="region of interest" description="Disordered" evidence="16">
    <location>
        <begin position="415"/>
        <end position="436"/>
    </location>
</feature>
<dbReference type="GO" id="GO:0043484">
    <property type="term" value="P:regulation of RNA splicing"/>
    <property type="evidence" value="ECO:0007669"/>
    <property type="project" value="TreeGrafter"/>
</dbReference>
<dbReference type="PROSITE" id="PS50011">
    <property type="entry name" value="PROTEIN_KINASE_DOM"/>
    <property type="match status" value="1"/>
</dbReference>
<keyword evidence="5" id="KW-0808">Transferase</keyword>
<keyword evidence="10" id="KW-0539">Nucleus</keyword>
<evidence type="ECO:0000256" key="1">
    <source>
        <dbReference type="ARBA" id="ARBA00004123"/>
    </source>
</evidence>
<dbReference type="Gene3D" id="1.10.510.10">
    <property type="entry name" value="Transferase(Phosphotransferase) domain 1"/>
    <property type="match status" value="1"/>
</dbReference>
<dbReference type="InterPro" id="IPR051175">
    <property type="entry name" value="CLK_kinases"/>
</dbReference>
<feature type="compositionally biased region" description="Basic and acidic residues" evidence="16">
    <location>
        <begin position="427"/>
        <end position="436"/>
    </location>
</feature>
<dbReference type="GO" id="GO:0004712">
    <property type="term" value="F:protein serine/threonine/tyrosine kinase activity"/>
    <property type="evidence" value="ECO:0007669"/>
    <property type="project" value="UniProtKB-EC"/>
</dbReference>
<feature type="compositionally biased region" description="Basic and acidic residues" evidence="16">
    <location>
        <begin position="54"/>
        <end position="75"/>
    </location>
</feature>
<evidence type="ECO:0000256" key="4">
    <source>
        <dbReference type="ARBA" id="ARBA00022553"/>
    </source>
</evidence>
<dbReference type="InterPro" id="IPR000719">
    <property type="entry name" value="Prot_kinase_dom"/>
</dbReference>
<evidence type="ECO:0000256" key="6">
    <source>
        <dbReference type="ARBA" id="ARBA00022741"/>
    </source>
</evidence>
<feature type="compositionally biased region" description="Basic and acidic residues" evidence="16">
    <location>
        <begin position="28"/>
        <end position="45"/>
    </location>
</feature>
<keyword evidence="4" id="KW-0597">Phosphoprotein</keyword>
<organism evidence="18 19">
    <name type="scientific">Aedes aegypti</name>
    <name type="common">Yellowfever mosquito</name>
    <name type="synonym">Culex aegypti</name>
    <dbReference type="NCBI Taxonomy" id="7159"/>
    <lineage>
        <taxon>Eukaryota</taxon>
        <taxon>Metazoa</taxon>
        <taxon>Ecdysozoa</taxon>
        <taxon>Arthropoda</taxon>
        <taxon>Hexapoda</taxon>
        <taxon>Insecta</taxon>
        <taxon>Pterygota</taxon>
        <taxon>Neoptera</taxon>
        <taxon>Endopterygota</taxon>
        <taxon>Diptera</taxon>
        <taxon>Nematocera</taxon>
        <taxon>Culicoidea</taxon>
        <taxon>Culicidae</taxon>
        <taxon>Culicinae</taxon>
        <taxon>Aedini</taxon>
        <taxon>Aedes</taxon>
        <taxon>Stegomyia</taxon>
    </lineage>
</organism>
<dbReference type="EC" id="2.7.12.1" evidence="2"/>
<dbReference type="AlphaFoldDB" id="A0A6I8TFB3"/>
<dbReference type="EnsemblMetazoa" id="AAEL008078-RE">
    <property type="protein sequence ID" value="AAEL008078-PE"/>
    <property type="gene ID" value="AAEL008078"/>
</dbReference>
<dbReference type="PANTHER" id="PTHR45646">
    <property type="entry name" value="SERINE/THREONINE-PROTEIN KINASE DOA-RELATED"/>
    <property type="match status" value="1"/>
</dbReference>
<evidence type="ECO:0000313" key="19">
    <source>
        <dbReference type="Proteomes" id="UP000008820"/>
    </source>
</evidence>
<dbReference type="FunFam" id="1.10.510.10:FF:000145">
    <property type="entry name" value="Dual specificity protein kinase CLK2"/>
    <property type="match status" value="1"/>
</dbReference>
<evidence type="ECO:0000256" key="2">
    <source>
        <dbReference type="ARBA" id="ARBA00013203"/>
    </source>
</evidence>
<dbReference type="PROSITE" id="PS00108">
    <property type="entry name" value="PROTEIN_KINASE_ST"/>
    <property type="match status" value="1"/>
</dbReference>
<proteinExistence type="inferred from homology"/>
<keyword evidence="19" id="KW-1185">Reference proteome</keyword>
<keyword evidence="8 15" id="KW-0067">ATP-binding</keyword>
<dbReference type="Gene3D" id="3.30.200.20">
    <property type="entry name" value="Phosphorylase Kinase, domain 1"/>
    <property type="match status" value="1"/>
</dbReference>
<keyword evidence="9" id="KW-0829">Tyrosine-protein kinase</keyword>
<keyword evidence="6 15" id="KW-0547">Nucleotide-binding</keyword>
<dbReference type="GO" id="GO:0005634">
    <property type="term" value="C:nucleus"/>
    <property type="evidence" value="ECO:0007669"/>
    <property type="project" value="UniProtKB-SubCell"/>
</dbReference>
<evidence type="ECO:0000256" key="14">
    <source>
        <dbReference type="ARBA" id="ARBA00051680"/>
    </source>
</evidence>
<dbReference type="GO" id="GO:0004674">
    <property type="term" value="F:protein serine/threonine kinase activity"/>
    <property type="evidence" value="ECO:0007669"/>
    <property type="project" value="UniProtKB-KW"/>
</dbReference>
<evidence type="ECO:0000256" key="10">
    <source>
        <dbReference type="ARBA" id="ARBA00023242"/>
    </source>
</evidence>
<comment type="catalytic activity">
    <reaction evidence="14">
        <text>L-tyrosyl-[protein] + ATP = O-phospho-L-tyrosyl-[protein] + ADP + H(+)</text>
        <dbReference type="Rhea" id="RHEA:10596"/>
        <dbReference type="Rhea" id="RHEA-COMP:10136"/>
        <dbReference type="Rhea" id="RHEA-COMP:20101"/>
        <dbReference type="ChEBI" id="CHEBI:15378"/>
        <dbReference type="ChEBI" id="CHEBI:30616"/>
        <dbReference type="ChEBI" id="CHEBI:46858"/>
        <dbReference type="ChEBI" id="CHEBI:61978"/>
        <dbReference type="ChEBI" id="CHEBI:456216"/>
        <dbReference type="EC" id="2.7.12.1"/>
    </reaction>
</comment>
<evidence type="ECO:0000256" key="3">
    <source>
        <dbReference type="ARBA" id="ARBA00022527"/>
    </source>
</evidence>
<evidence type="ECO:0000256" key="5">
    <source>
        <dbReference type="ARBA" id="ARBA00022679"/>
    </source>
</evidence>